<gene>
    <name evidence="8" type="ORF">ACFPH8_04170</name>
</gene>
<evidence type="ECO:0000256" key="3">
    <source>
        <dbReference type="ARBA" id="ARBA00022448"/>
    </source>
</evidence>
<feature type="domain" description="Multidrug resistance protein MdtA-like C-terminal permuted SH3" evidence="7">
    <location>
        <begin position="311"/>
        <end position="375"/>
    </location>
</feature>
<feature type="domain" description="CusB-like beta-barrel" evidence="6">
    <location>
        <begin position="233"/>
        <end position="305"/>
    </location>
</feature>
<proteinExistence type="inferred from homology"/>
<comment type="caution">
    <text evidence="8">The sequence shown here is derived from an EMBL/GenBank/DDBJ whole genome shotgun (WGS) entry which is preliminary data.</text>
</comment>
<evidence type="ECO:0000256" key="4">
    <source>
        <dbReference type="SAM" id="Coils"/>
    </source>
</evidence>
<dbReference type="PANTHER" id="PTHR30469:SF15">
    <property type="entry name" value="HLYD FAMILY OF SECRETION PROTEINS"/>
    <property type="match status" value="1"/>
</dbReference>
<dbReference type="Gene3D" id="2.40.50.100">
    <property type="match status" value="1"/>
</dbReference>
<dbReference type="InterPro" id="IPR006143">
    <property type="entry name" value="RND_pump_MFP"/>
</dbReference>
<dbReference type="InterPro" id="IPR058625">
    <property type="entry name" value="MdtA-like_BSH"/>
</dbReference>
<dbReference type="PROSITE" id="PS51257">
    <property type="entry name" value="PROKAR_LIPOPROTEIN"/>
    <property type="match status" value="1"/>
</dbReference>
<feature type="domain" description="Multidrug resistance protein MdtA-like barrel-sandwich hybrid" evidence="5">
    <location>
        <begin position="102"/>
        <end position="223"/>
    </location>
</feature>
<keyword evidence="3" id="KW-0813">Transport</keyword>
<dbReference type="RefSeq" id="WP_376858709.1">
    <property type="nucleotide sequence ID" value="NZ_JBHSLA010000001.1"/>
</dbReference>
<dbReference type="EMBL" id="JBHSLA010000001">
    <property type="protein sequence ID" value="MFC5194519.1"/>
    <property type="molecule type" value="Genomic_DNA"/>
</dbReference>
<comment type="similarity">
    <text evidence="2">Belongs to the membrane fusion protein (MFP) (TC 8.A.1) family.</text>
</comment>
<dbReference type="Pfam" id="PF25954">
    <property type="entry name" value="Beta-barrel_RND_2"/>
    <property type="match status" value="1"/>
</dbReference>
<dbReference type="Gene3D" id="1.10.287.470">
    <property type="entry name" value="Helix hairpin bin"/>
    <property type="match status" value="1"/>
</dbReference>
<keyword evidence="4" id="KW-0175">Coiled coil</keyword>
<dbReference type="Pfam" id="PF25917">
    <property type="entry name" value="BSH_RND"/>
    <property type="match status" value="1"/>
</dbReference>
<dbReference type="NCBIfam" id="TIGR01730">
    <property type="entry name" value="RND_mfp"/>
    <property type="match status" value="1"/>
</dbReference>
<accession>A0ABW0C5I6</accession>
<keyword evidence="9" id="KW-1185">Reference proteome</keyword>
<evidence type="ECO:0000313" key="9">
    <source>
        <dbReference type="Proteomes" id="UP001596162"/>
    </source>
</evidence>
<dbReference type="PANTHER" id="PTHR30469">
    <property type="entry name" value="MULTIDRUG RESISTANCE PROTEIN MDTA"/>
    <property type="match status" value="1"/>
</dbReference>
<organism evidence="8 9">
    <name type="scientific">Bizionia hallyeonensis</name>
    <dbReference type="NCBI Taxonomy" id="1123757"/>
    <lineage>
        <taxon>Bacteria</taxon>
        <taxon>Pseudomonadati</taxon>
        <taxon>Bacteroidota</taxon>
        <taxon>Flavobacteriia</taxon>
        <taxon>Flavobacteriales</taxon>
        <taxon>Flavobacteriaceae</taxon>
        <taxon>Bizionia</taxon>
    </lineage>
</organism>
<dbReference type="InterPro" id="IPR058792">
    <property type="entry name" value="Beta-barrel_RND_2"/>
</dbReference>
<feature type="coiled-coil region" evidence="4">
    <location>
        <begin position="34"/>
        <end position="68"/>
    </location>
</feature>
<evidence type="ECO:0000259" key="6">
    <source>
        <dbReference type="Pfam" id="PF25954"/>
    </source>
</evidence>
<protein>
    <submittedName>
        <fullName evidence="8">Efflux RND transporter periplasmic adaptor subunit</fullName>
    </submittedName>
</protein>
<evidence type="ECO:0000256" key="1">
    <source>
        <dbReference type="ARBA" id="ARBA00004196"/>
    </source>
</evidence>
<dbReference type="Pfam" id="PF25967">
    <property type="entry name" value="RND-MFP_C"/>
    <property type="match status" value="1"/>
</dbReference>
<evidence type="ECO:0000259" key="7">
    <source>
        <dbReference type="Pfam" id="PF25967"/>
    </source>
</evidence>
<comment type="subcellular location">
    <subcellularLocation>
        <location evidence="1">Cell envelope</location>
    </subcellularLocation>
</comment>
<reference evidence="9" key="1">
    <citation type="journal article" date="2019" name="Int. J. Syst. Evol. Microbiol.">
        <title>The Global Catalogue of Microorganisms (GCM) 10K type strain sequencing project: providing services to taxonomists for standard genome sequencing and annotation.</title>
        <authorList>
            <consortium name="The Broad Institute Genomics Platform"/>
            <consortium name="The Broad Institute Genome Sequencing Center for Infectious Disease"/>
            <person name="Wu L."/>
            <person name="Ma J."/>
        </authorList>
    </citation>
    <scope>NUCLEOTIDE SEQUENCE [LARGE SCALE GENOMIC DNA]</scope>
    <source>
        <strain evidence="9">JCM 17978</strain>
    </source>
</reference>
<dbReference type="Gene3D" id="2.40.420.20">
    <property type="match status" value="1"/>
</dbReference>
<evidence type="ECO:0000259" key="5">
    <source>
        <dbReference type="Pfam" id="PF25917"/>
    </source>
</evidence>
<evidence type="ECO:0000313" key="8">
    <source>
        <dbReference type="EMBL" id="MFC5194519.1"/>
    </source>
</evidence>
<name>A0ABW0C5I6_9FLAO</name>
<dbReference type="Proteomes" id="UP001596162">
    <property type="component" value="Unassembled WGS sequence"/>
</dbReference>
<dbReference type="InterPro" id="IPR058627">
    <property type="entry name" value="MdtA-like_C"/>
</dbReference>
<dbReference type="Gene3D" id="2.40.30.170">
    <property type="match status" value="1"/>
</dbReference>
<evidence type="ECO:0000256" key="2">
    <source>
        <dbReference type="ARBA" id="ARBA00009477"/>
    </source>
</evidence>
<sequence>MKNIKILIILALIISSCGSKNEKSLDAVLASNNLSELKERRSQIDTKQQELNDQMALLNEKIAKLDTIKKVPLITTFKAKEEVFKHQLEIQGNVTTKDLLVVTPEYNGILTKVYVKEGQQVKKGQILAKIDDGGLSQQLAQLEIQANLAKTTFERQKRLWDQNIGSEIQYLQAKSSSESQAEAVNQLKQQISKTTVTAPFSGTIDDIITEQGSVVMAGQSQLMRIVNLDNMYIETDIPESYIGSVTKGKDVTVEFPILGETIETKVRQAGDYINPANRTFKVEVSVPNTDNNIKPNLTARLKINDYTSEKAILIPQSIISENADGEQYIYILSNKNNNGEGDVKRVIIKTGKTQGDVIEVLEGIEDGAEIVQEGARSVKDGQTVRVVDMQTESTNN</sequence>
<dbReference type="SUPFAM" id="SSF111369">
    <property type="entry name" value="HlyD-like secretion proteins"/>
    <property type="match status" value="1"/>
</dbReference>